<proteinExistence type="predicted"/>
<sequence length="426" mass="46715">MTCATEDSAFPADPNSPRPFSFREGQKDHLEFLSAVRTTCQGGRRSLPFPKEAVGEAIKDIMVDSLLAVGPTLLLAVAAVCGSLGVKFHLAFSAPLCRSLETRGLRLVLSRSSGPAAEASQAPGDMAEGGLLNMLGGLLQEDPFAGPLASILDQLVYWAQVDWEAPRYRSLNVILDLLGVMRELPSFNILEEDVLGSLGVQLAVSVRGKRRCPVWAHDPEWPWRVSCFHLLTMAEVFWVHLSNGQKIAFQEAALQHARLLQGRRWAREVGLILLYASVSQARPLLEEQDEDYLKGDVSGLLYDVQMGRQVPKDIQALAQRTGKASFQGRRGGDGTVASGVPHGPNLLFIHTKAIVWIPDWSRVGRGLPFSETGRFLGRSAESDTFQFLLRCHDQGGPLLHQPPVPGSRALELRRCLFPRAEMGLQG</sequence>
<keyword evidence="2" id="KW-1185">Reference proteome</keyword>
<name>A0ACB8FK08_9SAUR</name>
<protein>
    <submittedName>
        <fullName evidence="1">Uncharacterized protein</fullName>
    </submittedName>
</protein>
<reference evidence="1" key="1">
    <citation type="submission" date="2021-08" db="EMBL/GenBank/DDBJ databases">
        <title>The first chromosome-level gecko genome reveals the dynamic sex chromosomes of Neotropical dwarf geckos (Sphaerodactylidae: Sphaerodactylus).</title>
        <authorList>
            <person name="Pinto B.J."/>
            <person name="Keating S.E."/>
            <person name="Gamble T."/>
        </authorList>
    </citation>
    <scope>NUCLEOTIDE SEQUENCE</scope>
    <source>
        <strain evidence="1">TG3544</strain>
    </source>
</reference>
<accession>A0ACB8FK08</accession>
<dbReference type="Proteomes" id="UP000827872">
    <property type="component" value="Linkage Group LG04"/>
</dbReference>
<evidence type="ECO:0000313" key="1">
    <source>
        <dbReference type="EMBL" id="KAH8005676.1"/>
    </source>
</evidence>
<comment type="caution">
    <text evidence="1">The sequence shown here is derived from an EMBL/GenBank/DDBJ whole genome shotgun (WGS) entry which is preliminary data.</text>
</comment>
<organism evidence="1 2">
    <name type="scientific">Sphaerodactylus townsendi</name>
    <dbReference type="NCBI Taxonomy" id="933632"/>
    <lineage>
        <taxon>Eukaryota</taxon>
        <taxon>Metazoa</taxon>
        <taxon>Chordata</taxon>
        <taxon>Craniata</taxon>
        <taxon>Vertebrata</taxon>
        <taxon>Euteleostomi</taxon>
        <taxon>Lepidosauria</taxon>
        <taxon>Squamata</taxon>
        <taxon>Bifurcata</taxon>
        <taxon>Gekkota</taxon>
        <taxon>Sphaerodactylidae</taxon>
        <taxon>Sphaerodactylus</taxon>
    </lineage>
</organism>
<evidence type="ECO:0000313" key="2">
    <source>
        <dbReference type="Proteomes" id="UP000827872"/>
    </source>
</evidence>
<gene>
    <name evidence="1" type="ORF">K3G42_030706</name>
</gene>
<dbReference type="EMBL" id="CM037617">
    <property type="protein sequence ID" value="KAH8005676.1"/>
    <property type="molecule type" value="Genomic_DNA"/>
</dbReference>